<dbReference type="GO" id="GO:0046854">
    <property type="term" value="P:phosphatidylinositol phosphate biosynthetic process"/>
    <property type="evidence" value="ECO:0007669"/>
    <property type="project" value="InterPro"/>
</dbReference>
<reference evidence="5 6" key="1">
    <citation type="submission" date="2016-11" db="EMBL/GenBank/DDBJ databases">
        <authorList>
            <person name="Jaros S."/>
            <person name="Januszkiewicz K."/>
            <person name="Wedrychowicz H."/>
        </authorList>
    </citation>
    <scope>NUCLEOTIDE SEQUENCE [LARGE SCALE GENOMIC DNA]</scope>
    <source>
        <strain evidence="5 6">DSM 29589</strain>
    </source>
</reference>
<dbReference type="AlphaFoldDB" id="A0A1M6YQY0"/>
<dbReference type="GO" id="GO:0046872">
    <property type="term" value="F:metal ion binding"/>
    <property type="evidence" value="ECO:0007669"/>
    <property type="project" value="UniProtKB-KW"/>
</dbReference>
<dbReference type="CDD" id="cd01637">
    <property type="entry name" value="IMPase_like"/>
    <property type="match status" value="1"/>
</dbReference>
<evidence type="ECO:0000256" key="3">
    <source>
        <dbReference type="ARBA" id="ARBA00022842"/>
    </source>
</evidence>
<dbReference type="GO" id="GO:0007165">
    <property type="term" value="P:signal transduction"/>
    <property type="evidence" value="ECO:0007669"/>
    <property type="project" value="TreeGrafter"/>
</dbReference>
<dbReference type="InterPro" id="IPR000760">
    <property type="entry name" value="Inositol_monophosphatase-like"/>
</dbReference>
<protein>
    <submittedName>
        <fullName evidence="5">Fructose-1,6-bisphosphatase</fullName>
    </submittedName>
</protein>
<dbReference type="GO" id="GO:0006020">
    <property type="term" value="P:inositol metabolic process"/>
    <property type="evidence" value="ECO:0007669"/>
    <property type="project" value="TreeGrafter"/>
</dbReference>
<organism evidence="5 6">
    <name type="scientific">Roseovarius pacificus</name>
    <dbReference type="NCBI Taxonomy" id="337701"/>
    <lineage>
        <taxon>Bacteria</taxon>
        <taxon>Pseudomonadati</taxon>
        <taxon>Pseudomonadota</taxon>
        <taxon>Alphaproteobacteria</taxon>
        <taxon>Rhodobacterales</taxon>
        <taxon>Roseobacteraceae</taxon>
        <taxon>Roseovarius</taxon>
    </lineage>
</organism>
<dbReference type="Proteomes" id="UP000183974">
    <property type="component" value="Unassembled WGS sequence"/>
</dbReference>
<evidence type="ECO:0000256" key="4">
    <source>
        <dbReference type="PIRSR" id="PIRSR600760-2"/>
    </source>
</evidence>
<dbReference type="RefSeq" id="WP_073033345.1">
    <property type="nucleotide sequence ID" value="NZ_BMLR01000001.1"/>
</dbReference>
<feature type="binding site" evidence="4">
    <location>
        <position position="234"/>
    </location>
    <ligand>
        <name>Mg(2+)</name>
        <dbReference type="ChEBI" id="CHEBI:18420"/>
        <label>1</label>
        <note>catalytic</note>
    </ligand>
</feature>
<proteinExistence type="inferred from homology"/>
<dbReference type="PROSITE" id="PS00630">
    <property type="entry name" value="IMP_2"/>
    <property type="match status" value="1"/>
</dbReference>
<dbReference type="PANTHER" id="PTHR20854">
    <property type="entry name" value="INOSITOL MONOPHOSPHATASE"/>
    <property type="match status" value="1"/>
</dbReference>
<comment type="cofactor">
    <cofactor evidence="4">
        <name>Mg(2+)</name>
        <dbReference type="ChEBI" id="CHEBI:18420"/>
    </cofactor>
</comment>
<dbReference type="Pfam" id="PF00459">
    <property type="entry name" value="Inositol_P"/>
    <property type="match status" value="1"/>
</dbReference>
<evidence type="ECO:0000313" key="6">
    <source>
        <dbReference type="Proteomes" id="UP000183974"/>
    </source>
</evidence>
<feature type="binding site" evidence="4">
    <location>
        <position position="105"/>
    </location>
    <ligand>
        <name>Mg(2+)</name>
        <dbReference type="ChEBI" id="CHEBI:18420"/>
        <label>1</label>
        <note>catalytic</note>
    </ligand>
</feature>
<dbReference type="Gene3D" id="3.40.190.80">
    <property type="match status" value="1"/>
</dbReference>
<feature type="binding site" evidence="4">
    <location>
        <position position="107"/>
    </location>
    <ligand>
        <name>Mg(2+)</name>
        <dbReference type="ChEBI" id="CHEBI:18420"/>
        <label>1</label>
        <note>catalytic</note>
    </ligand>
</feature>
<dbReference type="SUPFAM" id="SSF56655">
    <property type="entry name" value="Carbohydrate phosphatase"/>
    <property type="match status" value="1"/>
</dbReference>
<comment type="similarity">
    <text evidence="1">Belongs to the inositol monophosphatase superfamily.</text>
</comment>
<evidence type="ECO:0000313" key="5">
    <source>
        <dbReference type="EMBL" id="SHL20483.1"/>
    </source>
</evidence>
<accession>A0A1M6YQY0</accession>
<keyword evidence="3 4" id="KW-0460">Magnesium</keyword>
<feature type="binding site" evidence="4">
    <location>
        <position position="108"/>
    </location>
    <ligand>
        <name>Mg(2+)</name>
        <dbReference type="ChEBI" id="CHEBI:18420"/>
        <label>1</label>
        <note>catalytic</note>
    </ligand>
</feature>
<gene>
    <name evidence="5" type="ORF">SAMN05444398_101982</name>
</gene>
<feature type="binding site" evidence="4">
    <location>
        <position position="82"/>
    </location>
    <ligand>
        <name>Mg(2+)</name>
        <dbReference type="ChEBI" id="CHEBI:18420"/>
        <label>1</label>
        <note>catalytic</note>
    </ligand>
</feature>
<dbReference type="STRING" id="337701.SAMN05444398_101982"/>
<sequence>MIDFLPVALTAPLSKAQKVSLINLVRRTARAEIMPRFRNLSHADISAKSDPHDLVTEADTAAEAMLTRGIQRMFPHALIVGEEGAAKSPDLRNKIAEAEMAVILDPLDGTWNFAHGLPLFGIILSITRFGHPVFGLLYDPVMDDWIFADSETPAHLSRNVGADRPLSVSRGGDLEKMSGYIHLYLLPEEKQAEMAACLPDFSRTVMLRCSCHEYRTLAQGGMDFMLSGIPNPWDHAAGVLICQQAGGIVRMLDGQDYNAGITEGYILAAPNEAAWDVLKTRFSFLLDTQTDNG</sequence>
<dbReference type="InterPro" id="IPR020550">
    <property type="entry name" value="Inositol_monophosphatase_CS"/>
</dbReference>
<evidence type="ECO:0000256" key="1">
    <source>
        <dbReference type="ARBA" id="ARBA00009759"/>
    </source>
</evidence>
<evidence type="ECO:0000256" key="2">
    <source>
        <dbReference type="ARBA" id="ARBA00022723"/>
    </source>
</evidence>
<keyword evidence="6" id="KW-1185">Reference proteome</keyword>
<dbReference type="EMBL" id="FRBR01000001">
    <property type="protein sequence ID" value="SHL20483.1"/>
    <property type="molecule type" value="Genomic_DNA"/>
</dbReference>
<keyword evidence="2 4" id="KW-0479">Metal-binding</keyword>
<dbReference type="OrthoDB" id="9785695at2"/>
<dbReference type="Gene3D" id="3.30.540.10">
    <property type="entry name" value="Fructose-1,6-Bisphosphatase, subunit A, domain 1"/>
    <property type="match status" value="1"/>
</dbReference>
<dbReference type="GO" id="GO:0008934">
    <property type="term" value="F:inositol monophosphate 1-phosphatase activity"/>
    <property type="evidence" value="ECO:0007669"/>
    <property type="project" value="TreeGrafter"/>
</dbReference>
<dbReference type="PANTHER" id="PTHR20854:SF4">
    <property type="entry name" value="INOSITOL-1-MONOPHOSPHATASE-RELATED"/>
    <property type="match status" value="1"/>
</dbReference>
<dbReference type="PRINTS" id="PR00377">
    <property type="entry name" value="IMPHPHTASES"/>
</dbReference>
<name>A0A1M6YQY0_9RHOB</name>